<name>A0A1V2A8V4_9BACI</name>
<dbReference type="Proteomes" id="UP000188613">
    <property type="component" value="Unassembled WGS sequence"/>
</dbReference>
<dbReference type="STRING" id="1714355.BTO28_07530"/>
<dbReference type="InterPro" id="IPR002591">
    <property type="entry name" value="Phosphodiest/P_Trfase"/>
</dbReference>
<proteinExistence type="predicted"/>
<protein>
    <submittedName>
        <fullName evidence="2">Phosphodiesterase</fullName>
    </submittedName>
</protein>
<comment type="caution">
    <text evidence="2">The sequence shown here is derived from an EMBL/GenBank/DDBJ whole genome shotgun (WGS) entry which is preliminary data.</text>
</comment>
<dbReference type="InterPro" id="IPR017850">
    <property type="entry name" value="Alkaline_phosphatase_core_sf"/>
</dbReference>
<evidence type="ECO:0000313" key="3">
    <source>
        <dbReference type="Proteomes" id="UP000188613"/>
    </source>
</evidence>
<dbReference type="AlphaFoldDB" id="A0A1V2A8V4"/>
<dbReference type="Pfam" id="PF01663">
    <property type="entry name" value="Phosphodiest"/>
    <property type="match status" value="1"/>
</dbReference>
<keyword evidence="3" id="KW-1185">Reference proteome</keyword>
<accession>A0A1V2A8V4</accession>
<dbReference type="GO" id="GO:0016787">
    <property type="term" value="F:hydrolase activity"/>
    <property type="evidence" value="ECO:0007669"/>
    <property type="project" value="UniProtKB-ARBA"/>
</dbReference>
<feature type="transmembrane region" description="Helical" evidence="1">
    <location>
        <begin position="5"/>
        <end position="24"/>
    </location>
</feature>
<evidence type="ECO:0000256" key="1">
    <source>
        <dbReference type="SAM" id="Phobius"/>
    </source>
</evidence>
<dbReference type="OrthoDB" id="2381338at2"/>
<organism evidence="2 3">
    <name type="scientific">Domibacillus epiphyticus</name>
    <dbReference type="NCBI Taxonomy" id="1714355"/>
    <lineage>
        <taxon>Bacteria</taxon>
        <taxon>Bacillati</taxon>
        <taxon>Bacillota</taxon>
        <taxon>Bacilli</taxon>
        <taxon>Bacillales</taxon>
        <taxon>Bacillaceae</taxon>
        <taxon>Domibacillus</taxon>
    </lineage>
</organism>
<gene>
    <name evidence="2" type="ORF">BTO28_07530</name>
</gene>
<dbReference type="SUPFAM" id="SSF53649">
    <property type="entry name" value="Alkaline phosphatase-like"/>
    <property type="match status" value="1"/>
</dbReference>
<keyword evidence="1" id="KW-1133">Transmembrane helix</keyword>
<dbReference type="PANTHER" id="PTHR10151">
    <property type="entry name" value="ECTONUCLEOTIDE PYROPHOSPHATASE/PHOSPHODIESTERASE"/>
    <property type="match status" value="1"/>
</dbReference>
<reference evidence="2 3" key="1">
    <citation type="submission" date="2016-12" db="EMBL/GenBank/DDBJ databases">
        <title>Domibacillus sp. SAB 38T whole genome sequencing.</title>
        <authorList>
            <person name="Verma A."/>
            <person name="Ojha A.K."/>
            <person name="Krishnamurthi S."/>
        </authorList>
    </citation>
    <scope>NUCLEOTIDE SEQUENCE [LARGE SCALE GENOMIC DNA]</scope>
    <source>
        <strain evidence="2 3">SAB 38</strain>
    </source>
</reference>
<evidence type="ECO:0000313" key="2">
    <source>
        <dbReference type="EMBL" id="OMP67360.1"/>
    </source>
</evidence>
<keyword evidence="1" id="KW-0472">Membrane</keyword>
<keyword evidence="1" id="KW-0812">Transmembrane</keyword>
<dbReference type="RefSeq" id="WP_076764929.1">
    <property type="nucleotide sequence ID" value="NZ_MSFI01000010.1"/>
</dbReference>
<dbReference type="PANTHER" id="PTHR10151:SF120">
    <property type="entry name" value="BIS(5'-ADENOSYL)-TRIPHOSPHATASE"/>
    <property type="match status" value="1"/>
</dbReference>
<dbReference type="EMBL" id="MSFI01000010">
    <property type="protein sequence ID" value="OMP67360.1"/>
    <property type="molecule type" value="Genomic_DNA"/>
</dbReference>
<sequence length="521" mass="58607">MVRKIVISVILFLFIVTGLCWYFFITPTKDLKNVSIKTTEKPVIVLVIDSLMDQPLQKAIDEGKAPAFEFLMKHGHYHANVISSYPTMSVTIDSTILTGTYADQHKIPGLVWFKQDENRVVNYGPGKIELLNLGAKQVLLDSLILLNKAHLNPNIPTIYEELAKSEIQSASLNGLIYRGDQVHQLHIPKVASTMNLLPHDVKINGPSLLSMGSLSQFNPETNRLNLLWKAMGLNNQFTANELKYFIQEEKMPPFTLAYFPDMDHQIHKSGPKDRKGIEEADKQLQVILNAYPSWEEALKKAVWIVHGDSSQSAIVHEKSKALIDLNKLLSGYTFWKPDEPSNNQVALAVNERMAYIYVSDETIATADILLELKSDSRIGFIAWKKNNTNFVMAKGFDKPLTFSPNGPYTDQYGQSWKLNGDHSILDLSINNQNEINYSDYPDALARLHGALHSHKGRYIIVDAKPGYEFVGKQSPDHAGGAAHGSLHKLDSEVPVMIAGTDQKPKNYRLVDFKDWIVELTK</sequence>
<dbReference type="Gene3D" id="3.40.720.10">
    <property type="entry name" value="Alkaline Phosphatase, subunit A"/>
    <property type="match status" value="1"/>
</dbReference>